<dbReference type="Proteomes" id="UP000642809">
    <property type="component" value="Unassembled WGS sequence"/>
</dbReference>
<proteinExistence type="predicted"/>
<dbReference type="RefSeq" id="WP_262893056.1">
    <property type="nucleotide sequence ID" value="NZ_BMYF01000012.1"/>
</dbReference>
<dbReference type="PANTHER" id="PTHR37023">
    <property type="entry name" value="TRANSPOSASE"/>
    <property type="match status" value="1"/>
</dbReference>
<dbReference type="EMBL" id="BMYF01000012">
    <property type="protein sequence ID" value="GHB39788.1"/>
    <property type="molecule type" value="Genomic_DNA"/>
</dbReference>
<dbReference type="Pfam" id="PF04986">
    <property type="entry name" value="Y2_Tnp"/>
    <property type="match status" value="1"/>
</dbReference>
<feature type="domain" description="Transposase IS801/IS1294" evidence="1">
    <location>
        <begin position="1"/>
        <end position="162"/>
    </location>
</feature>
<dbReference type="InterPro" id="IPR007069">
    <property type="entry name" value="Transposase_32"/>
</dbReference>
<gene>
    <name evidence="2" type="ORF">GCM10008106_21150</name>
</gene>
<comment type="caution">
    <text evidence="2">The sequence shown here is derived from an EMBL/GenBank/DDBJ whole genome shotgun (WGS) entry which is preliminary data.</text>
</comment>
<evidence type="ECO:0000313" key="2">
    <source>
        <dbReference type="EMBL" id="GHB39788.1"/>
    </source>
</evidence>
<evidence type="ECO:0000259" key="1">
    <source>
        <dbReference type="Pfam" id="PF04986"/>
    </source>
</evidence>
<organism evidence="2 3">
    <name type="scientific">Mongoliitalea lutea</name>
    <dbReference type="NCBI Taxonomy" id="849756"/>
    <lineage>
        <taxon>Bacteria</taxon>
        <taxon>Pseudomonadati</taxon>
        <taxon>Bacteroidota</taxon>
        <taxon>Cytophagia</taxon>
        <taxon>Cytophagales</taxon>
        <taxon>Cyclobacteriaceae</taxon>
        <taxon>Mongoliitalea</taxon>
    </lineage>
</organism>
<dbReference type="GO" id="GO:0004803">
    <property type="term" value="F:transposase activity"/>
    <property type="evidence" value="ECO:0007669"/>
    <property type="project" value="InterPro"/>
</dbReference>
<dbReference type="GO" id="GO:0003677">
    <property type="term" value="F:DNA binding"/>
    <property type="evidence" value="ECO:0007669"/>
    <property type="project" value="InterPro"/>
</dbReference>
<reference evidence="2" key="2">
    <citation type="submission" date="2020-09" db="EMBL/GenBank/DDBJ databases">
        <authorList>
            <person name="Sun Q."/>
            <person name="Kim S."/>
        </authorList>
    </citation>
    <scope>NUCLEOTIDE SEQUENCE</scope>
    <source>
        <strain evidence="2">KCTC 23224</strain>
    </source>
</reference>
<dbReference type="AlphaFoldDB" id="A0A8J3G5W8"/>
<reference evidence="2" key="1">
    <citation type="journal article" date="2014" name="Int. J. Syst. Evol. Microbiol.">
        <title>Complete genome sequence of Corynebacterium casei LMG S-19264T (=DSM 44701T), isolated from a smear-ripened cheese.</title>
        <authorList>
            <consortium name="US DOE Joint Genome Institute (JGI-PGF)"/>
            <person name="Walter F."/>
            <person name="Albersmeier A."/>
            <person name="Kalinowski J."/>
            <person name="Ruckert C."/>
        </authorList>
    </citation>
    <scope>NUCLEOTIDE SEQUENCE</scope>
    <source>
        <strain evidence="2">KCTC 23224</strain>
    </source>
</reference>
<evidence type="ECO:0000313" key="3">
    <source>
        <dbReference type="Proteomes" id="UP000642809"/>
    </source>
</evidence>
<keyword evidence="3" id="KW-1185">Reference proteome</keyword>
<protein>
    <recommendedName>
        <fullName evidence="1">Transposase IS801/IS1294 domain-containing protein</fullName>
    </recommendedName>
</protein>
<accession>A0A8J3G5W8</accession>
<dbReference type="PANTHER" id="PTHR37023:SF1">
    <property type="entry name" value="ISSOD25 TRANSPOSASE TNPA_ISSOD25"/>
    <property type="match status" value="1"/>
</dbReference>
<dbReference type="GO" id="GO:0006313">
    <property type="term" value="P:DNA transposition"/>
    <property type="evidence" value="ECO:0007669"/>
    <property type="project" value="InterPro"/>
</dbReference>
<name>A0A8J3G5W8_9BACT</name>
<sequence>MLVPAGGLDSEGMEWIHANKKFFVPIKALSAIFRGVFMEKLMEGLASNQLMIPEKQKEFFNDTKGLKNRAYEKQWNVYVKKTFKGANQVVSYLGRYTHRVAISNSRILDTDGQMVSFRWKDYRDNKSKTLTLGYAEFVRRFMQHILPSGFYKIRYYGIMASTNSAVKMDECFRLLGKTRLIPFYQGLSTYEIMSEIFGEDMFKCPCCKSGKMVFVIPEEKGEGP</sequence>